<name>A0A383D1B9_9ZZZZ</name>
<sequence length="220" mass="25289">MKKKVLQILGWGSIVLGLFVVMGFVRVENQNKICEQVEIEIDYSSGHYFVEPEHIHGLVKKEGIFLTGKPLFAIDFQLLEDLVFTNQYVKDVQVYSTLSGNLKIRIKQRRPIVRVMAPKTGDYYLDENGLKMPASNTYTARVLVANGNVEMIPMEDLTMLATFVNKNKFWKSQISQIYVDWTGEIQMIPRVGSHKIILGDCIKLDQKFKKLYAFYKDGLN</sequence>
<protein>
    <recommendedName>
        <fullName evidence="2">POTRA domain-containing protein</fullName>
    </recommendedName>
</protein>
<dbReference type="AlphaFoldDB" id="A0A383D1B9"/>
<gene>
    <name evidence="1" type="ORF">METZ01_LOCUS490532</name>
</gene>
<accession>A0A383D1B9</accession>
<reference evidence="1" key="1">
    <citation type="submission" date="2018-05" db="EMBL/GenBank/DDBJ databases">
        <authorList>
            <person name="Lanie J.A."/>
            <person name="Ng W.-L."/>
            <person name="Kazmierczak K.M."/>
            <person name="Andrzejewski T.M."/>
            <person name="Davidsen T.M."/>
            <person name="Wayne K.J."/>
            <person name="Tettelin H."/>
            <person name="Glass J.I."/>
            <person name="Rusch D."/>
            <person name="Podicherti R."/>
            <person name="Tsui H.-C.T."/>
            <person name="Winkler M.E."/>
        </authorList>
    </citation>
    <scope>NUCLEOTIDE SEQUENCE</scope>
</reference>
<proteinExistence type="predicted"/>
<evidence type="ECO:0008006" key="2">
    <source>
        <dbReference type="Google" id="ProtNLM"/>
    </source>
</evidence>
<dbReference type="EMBL" id="UINC01213070">
    <property type="protein sequence ID" value="SVE37678.1"/>
    <property type="molecule type" value="Genomic_DNA"/>
</dbReference>
<evidence type="ECO:0000313" key="1">
    <source>
        <dbReference type="EMBL" id="SVE37678.1"/>
    </source>
</evidence>
<feature type="non-terminal residue" evidence="1">
    <location>
        <position position="220"/>
    </location>
</feature>
<organism evidence="1">
    <name type="scientific">marine metagenome</name>
    <dbReference type="NCBI Taxonomy" id="408172"/>
    <lineage>
        <taxon>unclassified sequences</taxon>
        <taxon>metagenomes</taxon>
        <taxon>ecological metagenomes</taxon>
    </lineage>
</organism>